<keyword evidence="2 3" id="KW-0378">Hydrolase</keyword>
<sequence>MRYTADTVVITAGTTGQVLLIQRDWPPYQGCWALPGGHQDPGETSLQAAIRELREETGVHLHTSALHEIGTWAAPGRDPRGPYSTTAYVATVPATTRIVAGTDARAVRWWPLHDLPDLAFDHADILAAAITLLPPA</sequence>
<dbReference type="PANTHER" id="PTHR43736">
    <property type="entry name" value="ADP-RIBOSE PYROPHOSPHATASE"/>
    <property type="match status" value="1"/>
</dbReference>
<dbReference type="AlphaFoldDB" id="A0A7H8NKC9"/>
<dbReference type="Gene3D" id="3.90.79.10">
    <property type="entry name" value="Nucleoside Triphosphate Pyrophosphohydrolase"/>
    <property type="match status" value="1"/>
</dbReference>
<keyword evidence="6" id="KW-1185">Reference proteome</keyword>
<evidence type="ECO:0000259" key="4">
    <source>
        <dbReference type="PROSITE" id="PS51462"/>
    </source>
</evidence>
<comment type="similarity">
    <text evidence="1 3">Belongs to the Nudix hydrolase family.</text>
</comment>
<dbReference type="PROSITE" id="PS00893">
    <property type="entry name" value="NUDIX_BOX"/>
    <property type="match status" value="1"/>
</dbReference>
<gene>
    <name evidence="5" type="ORF">HUT08_36570</name>
</gene>
<accession>A0A7H8NKC9</accession>
<dbReference type="CDD" id="cd18873">
    <property type="entry name" value="NUDIX_NadM_like"/>
    <property type="match status" value="1"/>
</dbReference>
<dbReference type="InterPro" id="IPR020476">
    <property type="entry name" value="Nudix_hydrolase"/>
</dbReference>
<dbReference type="PROSITE" id="PS51462">
    <property type="entry name" value="NUDIX"/>
    <property type="match status" value="1"/>
</dbReference>
<dbReference type="SUPFAM" id="SSF55811">
    <property type="entry name" value="Nudix"/>
    <property type="match status" value="1"/>
</dbReference>
<dbReference type="GO" id="GO:0016787">
    <property type="term" value="F:hydrolase activity"/>
    <property type="evidence" value="ECO:0007669"/>
    <property type="project" value="UniProtKB-KW"/>
</dbReference>
<dbReference type="Pfam" id="PF00293">
    <property type="entry name" value="NUDIX"/>
    <property type="match status" value="1"/>
</dbReference>
<dbReference type="Proteomes" id="UP000509303">
    <property type="component" value="Plasmid unnamed"/>
</dbReference>
<dbReference type="InterPro" id="IPR020084">
    <property type="entry name" value="NUDIX_hydrolase_CS"/>
</dbReference>
<evidence type="ECO:0000313" key="5">
    <source>
        <dbReference type="EMBL" id="QKW55047.1"/>
    </source>
</evidence>
<evidence type="ECO:0000256" key="3">
    <source>
        <dbReference type="RuleBase" id="RU003476"/>
    </source>
</evidence>
<geneLocation type="plasmid" evidence="5 6">
    <name>unnamed</name>
</geneLocation>
<feature type="domain" description="Nudix hydrolase" evidence="4">
    <location>
        <begin position="1"/>
        <end position="133"/>
    </location>
</feature>
<evidence type="ECO:0000313" key="6">
    <source>
        <dbReference type="Proteomes" id="UP000509303"/>
    </source>
</evidence>
<dbReference type="RefSeq" id="WP_176166677.1">
    <property type="nucleotide sequence ID" value="NZ_CP054930.1"/>
</dbReference>
<evidence type="ECO:0000256" key="2">
    <source>
        <dbReference type="ARBA" id="ARBA00022801"/>
    </source>
</evidence>
<dbReference type="PANTHER" id="PTHR43736:SF1">
    <property type="entry name" value="DIHYDRONEOPTERIN TRIPHOSPHATE DIPHOSPHATASE"/>
    <property type="match status" value="1"/>
</dbReference>
<dbReference type="EMBL" id="CP054930">
    <property type="protein sequence ID" value="QKW55047.1"/>
    <property type="molecule type" value="Genomic_DNA"/>
</dbReference>
<keyword evidence="5" id="KW-0614">Plasmid</keyword>
<evidence type="ECO:0000256" key="1">
    <source>
        <dbReference type="ARBA" id="ARBA00005582"/>
    </source>
</evidence>
<proteinExistence type="inferred from homology"/>
<dbReference type="InterPro" id="IPR015797">
    <property type="entry name" value="NUDIX_hydrolase-like_dom_sf"/>
</dbReference>
<reference evidence="5 6" key="1">
    <citation type="submission" date="2020-06" db="EMBL/GenBank/DDBJ databases">
        <title>Genome mining for natural products.</title>
        <authorList>
            <person name="Zhang B."/>
            <person name="Shi J."/>
            <person name="Ge H."/>
        </authorList>
    </citation>
    <scope>NUCLEOTIDE SEQUENCE [LARGE SCALE GENOMIC DNA]</scope>
    <source>
        <strain evidence="5 6">NA00687</strain>
        <plasmid evidence="5 6">unnamed</plasmid>
    </source>
</reference>
<dbReference type="InterPro" id="IPR000086">
    <property type="entry name" value="NUDIX_hydrolase_dom"/>
</dbReference>
<dbReference type="PRINTS" id="PR00502">
    <property type="entry name" value="NUDIXFAMILY"/>
</dbReference>
<name>A0A7H8NKC9_9ACTN</name>
<organism evidence="5 6">
    <name type="scientific">Streptomyces buecherae</name>
    <dbReference type="NCBI Taxonomy" id="2763006"/>
    <lineage>
        <taxon>Bacteria</taxon>
        <taxon>Bacillati</taxon>
        <taxon>Actinomycetota</taxon>
        <taxon>Actinomycetes</taxon>
        <taxon>Kitasatosporales</taxon>
        <taxon>Streptomycetaceae</taxon>
        <taxon>Streptomyces</taxon>
    </lineage>
</organism>
<protein>
    <submittedName>
        <fullName evidence="5">NUDIX hydrolase</fullName>
    </submittedName>
</protein>